<evidence type="ECO:0000256" key="6">
    <source>
        <dbReference type="SAM" id="MobiDB-lite"/>
    </source>
</evidence>
<dbReference type="GO" id="GO:0061630">
    <property type="term" value="F:ubiquitin protein ligase activity"/>
    <property type="evidence" value="ECO:0007669"/>
    <property type="project" value="TreeGrafter"/>
</dbReference>
<dbReference type="KEGG" id="bbel:109481235"/>
<evidence type="ECO:0000256" key="2">
    <source>
        <dbReference type="ARBA" id="ARBA00022771"/>
    </source>
</evidence>
<dbReference type="InterPro" id="IPR013083">
    <property type="entry name" value="Znf_RING/FYVE/PHD"/>
</dbReference>
<dbReference type="PROSITE" id="PS00518">
    <property type="entry name" value="ZF_RING_1"/>
    <property type="match status" value="1"/>
</dbReference>
<feature type="region of interest" description="Disordered" evidence="6">
    <location>
        <begin position="613"/>
        <end position="654"/>
    </location>
</feature>
<dbReference type="PANTHER" id="PTHR25462">
    <property type="entry name" value="BONUS, ISOFORM C-RELATED"/>
    <property type="match status" value="1"/>
</dbReference>
<proteinExistence type="predicted"/>
<dbReference type="Pfam" id="PF13445">
    <property type="entry name" value="zf-RING_UBOX"/>
    <property type="match status" value="1"/>
</dbReference>
<dbReference type="InterPro" id="IPR000315">
    <property type="entry name" value="Znf_B-box"/>
</dbReference>
<keyword evidence="9" id="KW-1185">Reference proteome</keyword>
<dbReference type="GeneID" id="109481235"/>
<dbReference type="SUPFAM" id="SSF57850">
    <property type="entry name" value="RING/U-box"/>
    <property type="match status" value="1"/>
</dbReference>
<feature type="coiled-coil region" evidence="5">
    <location>
        <begin position="213"/>
        <end position="276"/>
    </location>
</feature>
<keyword evidence="2 4" id="KW-0863">Zinc-finger</keyword>
<dbReference type="InterPro" id="IPR047153">
    <property type="entry name" value="TRIM45/56/19-like"/>
</dbReference>
<dbReference type="OrthoDB" id="342730at2759"/>
<dbReference type="SMART" id="SM00184">
    <property type="entry name" value="RING"/>
    <property type="match status" value="1"/>
</dbReference>
<dbReference type="Gene3D" id="3.30.160.60">
    <property type="entry name" value="Classic Zinc Finger"/>
    <property type="match status" value="1"/>
</dbReference>
<dbReference type="RefSeq" id="XP_019639337.1">
    <property type="nucleotide sequence ID" value="XM_019783778.1"/>
</dbReference>
<sequence>MATGTSAFLSQISDDFLQCKICLEPYRRPKVLSCLHTFCQECLEQLHKRQGEPQHLECPTCRDKTELPGSGVSALKDNFFVESLKDAVKLHKTVSETEGERAVCGLCESGEEPVKSYCVECKELLCERCITMHARITSKALNFGHQLMTVDQVRSGTDLKAVKPRTQPCKLHSDEALKFCCETCGEAVCRDCIMVEHKDHSYTHLAKAAGGIKEQLSAALDEADKRLNELKDRQNEILGKKSLLKDIVTQVEANINEAAEQTRQRLVNQVNAEQTDLLQHVEDIKKQTEKQFCTVEDAVETAIASDFGRNVVVHGTDLDIIGVKTEVQSRLQNLLKLTPDGIRAPEGEPWVRFVGNGAKTDHLVLLGEVPEDFSATFTTLGTTGRLGPTDLGQHYSRQDHEGLVTLQDGIQLFTVKHTGTYKVEAAGAAAGWGEKTPKSTRGRGAVMKGTFQFEKGNVLKILVGQEGVQDVLGRGVGGGGGTFVTQDDNTPLIIAGGGGGGNRLSSRKATSDGDKKASGNPSSGGKAGGKDGAGAVQGGSDDVGGGGGGLLTDGASGKNKFGGKDGRDGGEGGRAFVNGGVGGRGNRNNADGGFGGGGGGYGGTYGGGGGGGGYSGGGRGEDGESGGHCGGGGGSFNSGGEPSGEKGANDGPGYVVITLTTAG</sequence>
<dbReference type="InterPro" id="IPR017907">
    <property type="entry name" value="Znf_RING_CS"/>
</dbReference>
<dbReference type="FunFam" id="3.30.40.10:FF:000362">
    <property type="entry name" value="E3 ubiquitin-protein ligase TRIM56"/>
    <property type="match status" value="1"/>
</dbReference>
<evidence type="ECO:0000256" key="5">
    <source>
        <dbReference type="SAM" id="Coils"/>
    </source>
</evidence>
<organism evidence="9 10">
    <name type="scientific">Branchiostoma belcheri</name>
    <name type="common">Amphioxus</name>
    <dbReference type="NCBI Taxonomy" id="7741"/>
    <lineage>
        <taxon>Eukaryota</taxon>
        <taxon>Metazoa</taxon>
        <taxon>Chordata</taxon>
        <taxon>Cephalochordata</taxon>
        <taxon>Leptocardii</taxon>
        <taxon>Amphioxiformes</taxon>
        <taxon>Branchiostomatidae</taxon>
        <taxon>Branchiostoma</taxon>
    </lineage>
</organism>
<dbReference type="AlphaFoldDB" id="A0A6P5A7N3"/>
<dbReference type="SMART" id="SM00336">
    <property type="entry name" value="BBOX"/>
    <property type="match status" value="2"/>
</dbReference>
<dbReference type="PROSITE" id="PS50089">
    <property type="entry name" value="ZF_RING_2"/>
    <property type="match status" value="1"/>
</dbReference>
<evidence type="ECO:0000256" key="1">
    <source>
        <dbReference type="ARBA" id="ARBA00022723"/>
    </source>
</evidence>
<evidence type="ECO:0000259" key="8">
    <source>
        <dbReference type="PROSITE" id="PS50119"/>
    </source>
</evidence>
<evidence type="ECO:0000256" key="3">
    <source>
        <dbReference type="ARBA" id="ARBA00022833"/>
    </source>
</evidence>
<evidence type="ECO:0000259" key="7">
    <source>
        <dbReference type="PROSITE" id="PS50089"/>
    </source>
</evidence>
<name>A0A6P5A7N3_BRABE</name>
<accession>A0A6P5A7N3</accession>
<feature type="domain" description="RING-type" evidence="7">
    <location>
        <begin position="19"/>
        <end position="62"/>
    </location>
</feature>
<dbReference type="GO" id="GO:0006513">
    <property type="term" value="P:protein monoubiquitination"/>
    <property type="evidence" value="ECO:0007669"/>
    <property type="project" value="TreeGrafter"/>
</dbReference>
<evidence type="ECO:0000256" key="4">
    <source>
        <dbReference type="PROSITE-ProRule" id="PRU00024"/>
    </source>
</evidence>
<feature type="compositionally biased region" description="Basic and acidic residues" evidence="6">
    <location>
        <begin position="562"/>
        <end position="571"/>
    </location>
</feature>
<gene>
    <name evidence="10" type="primary">LOC109481235</name>
</gene>
<keyword evidence="1" id="KW-0479">Metal-binding</keyword>
<dbReference type="Gene3D" id="3.30.40.10">
    <property type="entry name" value="Zinc/RING finger domain, C3HC4 (zinc finger)"/>
    <property type="match status" value="1"/>
</dbReference>
<dbReference type="InterPro" id="IPR001841">
    <property type="entry name" value="Znf_RING"/>
</dbReference>
<feature type="domain" description="B box-type" evidence="8">
    <location>
        <begin position="99"/>
        <end position="150"/>
    </location>
</feature>
<feature type="compositionally biased region" description="Gly residues" evidence="6">
    <location>
        <begin position="525"/>
        <end position="551"/>
    </location>
</feature>
<feature type="region of interest" description="Disordered" evidence="6">
    <location>
        <begin position="494"/>
        <end position="586"/>
    </location>
</feature>
<protein>
    <submittedName>
        <fullName evidence="10">Transcription elongation factor SPT5-like</fullName>
    </submittedName>
</protein>
<dbReference type="PANTHER" id="PTHR25462:SF229">
    <property type="entry name" value="TRANSCRIPTION INTERMEDIARY FACTOR 1-BETA"/>
    <property type="match status" value="1"/>
</dbReference>
<reference evidence="10" key="1">
    <citation type="submission" date="2025-08" db="UniProtKB">
        <authorList>
            <consortium name="RefSeq"/>
        </authorList>
    </citation>
    <scope>IDENTIFICATION</scope>
    <source>
        <tissue evidence="10">Gonad</tissue>
    </source>
</reference>
<feature type="domain" description="B box-type" evidence="8">
    <location>
        <begin position="164"/>
        <end position="205"/>
    </location>
</feature>
<dbReference type="SUPFAM" id="SSF57845">
    <property type="entry name" value="B-box zinc-binding domain"/>
    <property type="match status" value="1"/>
</dbReference>
<dbReference type="InterPro" id="IPR027370">
    <property type="entry name" value="Znf-RING_euk"/>
</dbReference>
<feature type="compositionally biased region" description="Gly residues" evidence="6">
    <location>
        <begin position="626"/>
        <end position="637"/>
    </location>
</feature>
<dbReference type="PROSITE" id="PS50119">
    <property type="entry name" value="ZF_BBOX"/>
    <property type="match status" value="2"/>
</dbReference>
<dbReference type="Pfam" id="PF00643">
    <property type="entry name" value="zf-B_box"/>
    <property type="match status" value="2"/>
</dbReference>
<evidence type="ECO:0000313" key="10">
    <source>
        <dbReference type="RefSeq" id="XP_019639337.1"/>
    </source>
</evidence>
<dbReference type="Proteomes" id="UP000515135">
    <property type="component" value="Unplaced"/>
</dbReference>
<evidence type="ECO:0000313" key="9">
    <source>
        <dbReference type="Proteomes" id="UP000515135"/>
    </source>
</evidence>
<keyword evidence="5" id="KW-0175">Coiled coil</keyword>
<dbReference type="GO" id="GO:0008270">
    <property type="term" value="F:zinc ion binding"/>
    <property type="evidence" value="ECO:0007669"/>
    <property type="project" value="UniProtKB-KW"/>
</dbReference>
<keyword evidence="3" id="KW-0862">Zinc</keyword>